<feature type="region of interest" description="Disordered" evidence="6">
    <location>
        <begin position="1"/>
        <end position="25"/>
    </location>
</feature>
<evidence type="ECO:0000313" key="7">
    <source>
        <dbReference type="Proteomes" id="UP000694888"/>
    </source>
</evidence>
<dbReference type="InterPro" id="IPR004130">
    <property type="entry name" value="Gpn"/>
</dbReference>
<dbReference type="EC" id="3.6.5.-" evidence="5"/>
<keyword evidence="7" id="KW-1185">Reference proteome</keyword>
<dbReference type="Pfam" id="PF03029">
    <property type="entry name" value="ATP_bind_1"/>
    <property type="match status" value="1"/>
</dbReference>
<reference evidence="8 9" key="1">
    <citation type="submission" date="2025-05" db="UniProtKB">
        <authorList>
            <consortium name="RefSeq"/>
        </authorList>
    </citation>
    <scope>IDENTIFICATION</scope>
</reference>
<dbReference type="InterPro" id="IPR030230">
    <property type="entry name" value="Gpn1/Npa3/XAB1"/>
</dbReference>
<feature type="compositionally biased region" description="Basic and acidic residues" evidence="6">
    <location>
        <begin position="360"/>
        <end position="380"/>
    </location>
</feature>
<organism evidence="7 9">
    <name type="scientific">Aplysia californica</name>
    <name type="common">California sea hare</name>
    <dbReference type="NCBI Taxonomy" id="6500"/>
    <lineage>
        <taxon>Eukaryota</taxon>
        <taxon>Metazoa</taxon>
        <taxon>Spiralia</taxon>
        <taxon>Lophotrochozoa</taxon>
        <taxon>Mollusca</taxon>
        <taxon>Gastropoda</taxon>
        <taxon>Heterobranchia</taxon>
        <taxon>Euthyneura</taxon>
        <taxon>Tectipleura</taxon>
        <taxon>Aplysiida</taxon>
        <taxon>Aplysioidea</taxon>
        <taxon>Aplysiidae</taxon>
        <taxon>Aplysia</taxon>
    </lineage>
</organism>
<dbReference type="PANTHER" id="PTHR21231">
    <property type="entry name" value="XPA-BINDING PROTEIN 1-RELATED"/>
    <property type="match status" value="1"/>
</dbReference>
<dbReference type="RefSeq" id="XP_012938595.1">
    <property type="nucleotide sequence ID" value="XM_013083141.2"/>
</dbReference>
<keyword evidence="3 5" id="KW-0378">Hydrolase</keyword>
<dbReference type="InterPro" id="IPR027417">
    <property type="entry name" value="P-loop_NTPase"/>
</dbReference>
<evidence type="ECO:0000313" key="8">
    <source>
        <dbReference type="RefSeq" id="XP_005099498.1"/>
    </source>
</evidence>
<dbReference type="SUPFAM" id="SSF52540">
    <property type="entry name" value="P-loop containing nucleoside triphosphate hydrolases"/>
    <property type="match status" value="1"/>
</dbReference>
<comment type="subunit">
    <text evidence="5">Binds to RNA polymerase II.</text>
</comment>
<evidence type="ECO:0000256" key="1">
    <source>
        <dbReference type="ARBA" id="ARBA00005290"/>
    </source>
</evidence>
<evidence type="ECO:0000256" key="5">
    <source>
        <dbReference type="RuleBase" id="RU365059"/>
    </source>
</evidence>
<sequence>METDSTETQGSLESGESSGASASSSEACGAIKPTCVIVLGMAGSGKTSFVQRLTAHLHMKKSLPYVINLDPAVIEVPFPANIDIRDTVNYKEVMKHYSLGPNGGIVTSLNLFATRFDQVMGFIDGRSKECKYVVLDTPGQIEVFTWSASGSIITEALASSFPTVVVYVMDTPRSSNPVTFMSNMLYACSILYKTKLPFIIVMNKTDIISHSFAQEWMSDFEAFQEALEHETSYVSNLTRSMSLVLDEFYSNIKSTGVSAATGEGLDDFLAQLDVAREEYEKDYRPMYEKMRREKEEKEEAEKQERKDNFRADRSSDQSKKDSLLSSVSSKVTIAPGDDEDSDDDFLGRGRAVDSDEDKDPEEKSFQRYLDARRQQLEKKVHISHPSQPPPPGS</sequence>
<evidence type="ECO:0000256" key="6">
    <source>
        <dbReference type="SAM" id="MobiDB-lite"/>
    </source>
</evidence>
<protein>
    <recommendedName>
        <fullName evidence="5">GPN-loop GTPase</fullName>
        <ecNumber evidence="5">3.6.5.-</ecNumber>
    </recommendedName>
</protein>
<dbReference type="RefSeq" id="XP_005099498.1">
    <property type="nucleotide sequence ID" value="XM_005099441.3"/>
</dbReference>
<comment type="function">
    <text evidence="5">Small GTPase required for proper nuclear import of RNA polymerase II (RNAPII). May act at an RNAP assembly step prior to nuclear import.</text>
</comment>
<dbReference type="Proteomes" id="UP000694888">
    <property type="component" value="Unplaced"/>
</dbReference>
<proteinExistence type="inferred from homology"/>
<dbReference type="Gene3D" id="3.40.50.300">
    <property type="entry name" value="P-loop containing nucleotide triphosphate hydrolases"/>
    <property type="match status" value="1"/>
</dbReference>
<comment type="subcellular location">
    <subcellularLocation>
        <location evidence="5">Cytoplasm</location>
    </subcellularLocation>
    <subcellularLocation>
        <location evidence="5">Nucleus</location>
    </subcellularLocation>
</comment>
<comment type="similarity">
    <text evidence="1 5">Belongs to the GPN-loop GTPase family.</text>
</comment>
<dbReference type="CDD" id="cd17870">
    <property type="entry name" value="GPN1"/>
    <property type="match status" value="1"/>
</dbReference>
<dbReference type="GeneID" id="101852855"/>
<keyword evidence="2 5" id="KW-0547">Nucleotide-binding</keyword>
<accession>A0ABM1A0Y2</accession>
<name>A0ABM1A0Y2_APLCA</name>
<feature type="region of interest" description="Disordered" evidence="6">
    <location>
        <begin position="290"/>
        <end position="393"/>
    </location>
</feature>
<keyword evidence="4 5" id="KW-0342">GTP-binding</keyword>
<dbReference type="PANTHER" id="PTHR21231:SF8">
    <property type="entry name" value="GPN-LOOP GTPASE 1"/>
    <property type="match status" value="1"/>
</dbReference>
<evidence type="ECO:0000313" key="9">
    <source>
        <dbReference type="RefSeq" id="XP_012938595.1"/>
    </source>
</evidence>
<evidence type="ECO:0000256" key="2">
    <source>
        <dbReference type="ARBA" id="ARBA00022741"/>
    </source>
</evidence>
<evidence type="ECO:0000256" key="3">
    <source>
        <dbReference type="ARBA" id="ARBA00022801"/>
    </source>
</evidence>
<feature type="compositionally biased region" description="Basic and acidic residues" evidence="6">
    <location>
        <begin position="290"/>
        <end position="322"/>
    </location>
</feature>
<evidence type="ECO:0000256" key="4">
    <source>
        <dbReference type="ARBA" id="ARBA00023134"/>
    </source>
</evidence>
<gene>
    <name evidence="8 9" type="primary">LOC101852855</name>
</gene>
<keyword evidence="5" id="KW-0963">Cytoplasm</keyword>